<keyword evidence="1" id="KW-1015">Disulfide bond</keyword>
<evidence type="ECO:0000256" key="2">
    <source>
        <dbReference type="ARBA" id="ARBA00023180"/>
    </source>
</evidence>
<sequence length="414" mass="45896">MSCSINRAQSVRISHHWFKKNTEIQDNSRVSITSSSRVSITSSSNLQSSSLLISSLTPGDTGLYVCQIQLMNGSFYTGEGTYLLVTGAAAVSVLQLPPSLILQEGQTANMSCSIEETQGVRILHYYWFMNGIQVISADQDRSRASITSGLQSSSLLISSLTLGDTGLYVCQIQAINKSIPRTYTGNGTRLLVTVSPGIILRMEEEENLLLCEAQRFHPQELKISWRFPLMEAETQDTLTENEDGTYTQRSTMNITEEMRGLRVTCVLEHISLTAPLHETITVTGSSSFDYRYLCFLLLLLLPLLCVAFIVRKHQRRRGVDRPETPETSVITKGRGNQSSQDQDGDSALHYATIFPSVSGAGRKAQKPWVSEEECTEYAAVKVVTRPLPHTSTGTQRDMEESYVCYAALRMSPPP</sequence>
<keyword evidence="5" id="KW-0812">Transmembrane</keyword>
<feature type="transmembrane region" description="Helical" evidence="5">
    <location>
        <begin position="290"/>
        <end position="310"/>
    </location>
</feature>
<evidence type="ECO:0000256" key="1">
    <source>
        <dbReference type="ARBA" id="ARBA00023157"/>
    </source>
</evidence>
<dbReference type="InterPro" id="IPR013783">
    <property type="entry name" value="Ig-like_fold"/>
</dbReference>
<dbReference type="Pfam" id="PF00047">
    <property type="entry name" value="ig"/>
    <property type="match status" value="1"/>
</dbReference>
<dbReference type="InterPro" id="IPR003599">
    <property type="entry name" value="Ig_sub"/>
</dbReference>
<dbReference type="InterPro" id="IPR013106">
    <property type="entry name" value="Ig_V-set"/>
</dbReference>
<dbReference type="Gene3D" id="2.60.40.10">
    <property type="entry name" value="Immunoglobulins"/>
    <property type="match status" value="3"/>
</dbReference>
<dbReference type="Ensembl" id="ENSLLET00000001621.1">
    <property type="protein sequence ID" value="ENSLLEP00000001543.1"/>
    <property type="gene ID" value="ENSLLEG00000001023.1"/>
</dbReference>
<evidence type="ECO:0000259" key="6">
    <source>
        <dbReference type="PROSITE" id="PS50835"/>
    </source>
</evidence>
<reference evidence="7" key="1">
    <citation type="submission" date="2025-08" db="UniProtKB">
        <authorList>
            <consortium name="Ensembl"/>
        </authorList>
    </citation>
    <scope>IDENTIFICATION</scope>
</reference>
<reference evidence="7" key="2">
    <citation type="submission" date="2025-09" db="UniProtKB">
        <authorList>
            <consortium name="Ensembl"/>
        </authorList>
    </citation>
    <scope>IDENTIFICATION</scope>
</reference>
<feature type="region of interest" description="Disordered" evidence="4">
    <location>
        <begin position="316"/>
        <end position="344"/>
    </location>
</feature>
<dbReference type="Proteomes" id="UP000694569">
    <property type="component" value="Unplaced"/>
</dbReference>
<dbReference type="AlphaFoldDB" id="A0A8C5P6H9"/>
<dbReference type="CDD" id="cd00098">
    <property type="entry name" value="IgC1"/>
    <property type="match status" value="1"/>
</dbReference>
<dbReference type="Pfam" id="PF07654">
    <property type="entry name" value="C1-set"/>
    <property type="match status" value="1"/>
</dbReference>
<evidence type="ECO:0000313" key="7">
    <source>
        <dbReference type="Ensembl" id="ENSLLEP00000001543.1"/>
    </source>
</evidence>
<dbReference type="GeneTree" id="ENSGT01010000229285"/>
<evidence type="ECO:0000256" key="4">
    <source>
        <dbReference type="SAM" id="MobiDB-lite"/>
    </source>
</evidence>
<dbReference type="InterPro" id="IPR003597">
    <property type="entry name" value="Ig_C1-set"/>
</dbReference>
<dbReference type="PANTHER" id="PTHR19971">
    <property type="entry name" value="SIGNAL-REGULATORY PROTEIN BETA"/>
    <property type="match status" value="1"/>
</dbReference>
<keyword evidence="3" id="KW-0393">Immunoglobulin domain</keyword>
<keyword evidence="5" id="KW-0472">Membrane</keyword>
<feature type="compositionally biased region" description="Polar residues" evidence="4">
    <location>
        <begin position="325"/>
        <end position="341"/>
    </location>
</feature>
<accession>A0A8C5P6H9</accession>
<dbReference type="InterPro" id="IPR051755">
    <property type="entry name" value="Ig-like_CS_Receptor"/>
</dbReference>
<evidence type="ECO:0000256" key="3">
    <source>
        <dbReference type="ARBA" id="ARBA00023319"/>
    </source>
</evidence>
<dbReference type="InterPro" id="IPR007110">
    <property type="entry name" value="Ig-like_dom"/>
</dbReference>
<dbReference type="InterPro" id="IPR036179">
    <property type="entry name" value="Ig-like_dom_sf"/>
</dbReference>
<keyword evidence="2" id="KW-0325">Glycoprotein</keyword>
<organism evidence="7 8">
    <name type="scientific">Leptobrachium leishanense</name>
    <name type="common">Leishan spiny toad</name>
    <dbReference type="NCBI Taxonomy" id="445787"/>
    <lineage>
        <taxon>Eukaryota</taxon>
        <taxon>Metazoa</taxon>
        <taxon>Chordata</taxon>
        <taxon>Craniata</taxon>
        <taxon>Vertebrata</taxon>
        <taxon>Euteleostomi</taxon>
        <taxon>Amphibia</taxon>
        <taxon>Batrachia</taxon>
        <taxon>Anura</taxon>
        <taxon>Pelobatoidea</taxon>
        <taxon>Megophryidae</taxon>
        <taxon>Leptobrachium</taxon>
    </lineage>
</organism>
<feature type="domain" description="Ig-like" evidence="6">
    <location>
        <begin position="89"/>
        <end position="180"/>
    </location>
</feature>
<dbReference type="SMART" id="SM00407">
    <property type="entry name" value="IGc1"/>
    <property type="match status" value="1"/>
</dbReference>
<feature type="domain" description="Ig-like" evidence="6">
    <location>
        <begin position="1"/>
        <end position="69"/>
    </location>
</feature>
<evidence type="ECO:0000256" key="5">
    <source>
        <dbReference type="SAM" id="Phobius"/>
    </source>
</evidence>
<dbReference type="SUPFAM" id="SSF48726">
    <property type="entry name" value="Immunoglobulin"/>
    <property type="match status" value="3"/>
</dbReference>
<dbReference type="Pfam" id="PF07686">
    <property type="entry name" value="V-set"/>
    <property type="match status" value="1"/>
</dbReference>
<keyword evidence="8" id="KW-1185">Reference proteome</keyword>
<proteinExistence type="predicted"/>
<protein>
    <recommendedName>
        <fullName evidence="6">Ig-like domain-containing protein</fullName>
    </recommendedName>
</protein>
<evidence type="ECO:0000313" key="8">
    <source>
        <dbReference type="Proteomes" id="UP000694569"/>
    </source>
</evidence>
<dbReference type="InterPro" id="IPR013151">
    <property type="entry name" value="Immunoglobulin_dom"/>
</dbReference>
<keyword evidence="5" id="KW-1133">Transmembrane helix</keyword>
<name>A0A8C5P6H9_9ANUR</name>
<dbReference type="OrthoDB" id="6370831at2759"/>
<dbReference type="SMART" id="SM00409">
    <property type="entry name" value="IG"/>
    <property type="match status" value="2"/>
</dbReference>
<dbReference type="PROSITE" id="PS50835">
    <property type="entry name" value="IG_LIKE"/>
    <property type="match status" value="2"/>
</dbReference>